<reference evidence="4 5" key="1">
    <citation type="submission" date="2019-12" db="EMBL/GenBank/DDBJ databases">
        <authorList>
            <person name="Li M."/>
        </authorList>
    </citation>
    <scope>NUCLEOTIDE SEQUENCE [LARGE SCALE GENOMIC DNA]</scope>
    <source>
        <strain evidence="4 5">GBMRC 2024</strain>
    </source>
</reference>
<evidence type="ECO:0000313" key="4">
    <source>
        <dbReference type="EMBL" id="MXN19636.1"/>
    </source>
</evidence>
<evidence type="ECO:0000259" key="3">
    <source>
        <dbReference type="Pfam" id="PF01266"/>
    </source>
</evidence>
<keyword evidence="2" id="KW-0560">Oxidoreductase</keyword>
<keyword evidence="5" id="KW-1185">Reference proteome</keyword>
<dbReference type="SUPFAM" id="SSF51905">
    <property type="entry name" value="FAD/NAD(P)-binding domain"/>
    <property type="match status" value="1"/>
</dbReference>
<sequence length="405" mass="43019">MKITVIGAGVVGVTSAWYLTQEGHEVTVLEAREGVALETSFGNAGGVCPGFAGPWAAPGMPFKAAKWMFQPSAPLKVRPRASLSQWRWLAQFVANCTAPKFAANKARMQKVAHFSKACLVELREETGIAYDHGTGGVLQVFETPEEYAGGERSAAVLASMGIAHRLLDRDAVLEVEPGLGRSGIRFSGGLQLTTDETGDCHLFCKALAGLAEKAGATFRFNTRVTGLRTAGHRVTAVQIGEEDLPSEAVVIATGPQIGLLKPLGIHVPVYPVKGYSLTAQITDSAAAPRSSVMDEHSKVMITRLGDRLRAAGIAELAGFDPAMPAPVLDGLKTRVAELFPGAADYDTASLWHGFRPMTPDGPSRVERTRYANLYLNLGHGSNGWTQACGTGRMMADLVAGRPLPV</sequence>
<dbReference type="Pfam" id="PF01266">
    <property type="entry name" value="DAO"/>
    <property type="match status" value="1"/>
</dbReference>
<dbReference type="NCBIfam" id="NF001933">
    <property type="entry name" value="PRK00711.1"/>
    <property type="match status" value="1"/>
</dbReference>
<dbReference type="Gene3D" id="3.30.9.10">
    <property type="entry name" value="D-Amino Acid Oxidase, subunit A, domain 2"/>
    <property type="match status" value="1"/>
</dbReference>
<comment type="similarity">
    <text evidence="1">Belongs to the DadA oxidoreductase family.</text>
</comment>
<dbReference type="InterPro" id="IPR036188">
    <property type="entry name" value="FAD/NAD-bd_sf"/>
</dbReference>
<protein>
    <submittedName>
        <fullName evidence="4">FAD-dependent oxidoreductase</fullName>
    </submittedName>
</protein>
<dbReference type="InterPro" id="IPR006076">
    <property type="entry name" value="FAD-dep_OxRdtase"/>
</dbReference>
<dbReference type="Proteomes" id="UP000477911">
    <property type="component" value="Unassembled WGS sequence"/>
</dbReference>
<feature type="domain" description="FAD dependent oxidoreductase" evidence="3">
    <location>
        <begin position="3"/>
        <end position="397"/>
    </location>
</feature>
<evidence type="ECO:0000256" key="2">
    <source>
        <dbReference type="ARBA" id="ARBA00023002"/>
    </source>
</evidence>
<dbReference type="GO" id="GO:0008718">
    <property type="term" value="F:D-amino-acid dehydrogenase activity"/>
    <property type="evidence" value="ECO:0007669"/>
    <property type="project" value="TreeGrafter"/>
</dbReference>
<comment type="caution">
    <text evidence="4">The sequence shown here is derived from an EMBL/GenBank/DDBJ whole genome shotgun (WGS) entry which is preliminary data.</text>
</comment>
<dbReference type="SUPFAM" id="SSF54373">
    <property type="entry name" value="FAD-linked reductases, C-terminal domain"/>
    <property type="match status" value="1"/>
</dbReference>
<dbReference type="GO" id="GO:0005737">
    <property type="term" value="C:cytoplasm"/>
    <property type="evidence" value="ECO:0007669"/>
    <property type="project" value="TreeGrafter"/>
</dbReference>
<dbReference type="AlphaFoldDB" id="A0A6L7G891"/>
<dbReference type="PANTHER" id="PTHR13847:SF280">
    <property type="entry name" value="D-AMINO ACID DEHYDROGENASE"/>
    <property type="match status" value="1"/>
</dbReference>
<dbReference type="EMBL" id="WUMU01000019">
    <property type="protein sequence ID" value="MXN19636.1"/>
    <property type="molecule type" value="Genomic_DNA"/>
</dbReference>
<organism evidence="4 5">
    <name type="scientific">Pseudooceanicola albus</name>
    <dbReference type="NCBI Taxonomy" id="2692189"/>
    <lineage>
        <taxon>Bacteria</taxon>
        <taxon>Pseudomonadati</taxon>
        <taxon>Pseudomonadota</taxon>
        <taxon>Alphaproteobacteria</taxon>
        <taxon>Rhodobacterales</taxon>
        <taxon>Paracoccaceae</taxon>
        <taxon>Pseudooceanicola</taxon>
    </lineage>
</organism>
<proteinExistence type="inferred from homology"/>
<accession>A0A6L7G891</accession>
<dbReference type="GO" id="GO:0005886">
    <property type="term" value="C:plasma membrane"/>
    <property type="evidence" value="ECO:0007669"/>
    <property type="project" value="TreeGrafter"/>
</dbReference>
<gene>
    <name evidence="4" type="ORF">GR170_17520</name>
</gene>
<dbReference type="Gene3D" id="3.50.50.60">
    <property type="entry name" value="FAD/NAD(P)-binding domain"/>
    <property type="match status" value="2"/>
</dbReference>
<evidence type="ECO:0000313" key="5">
    <source>
        <dbReference type="Proteomes" id="UP000477911"/>
    </source>
</evidence>
<name>A0A6L7G891_9RHOB</name>
<dbReference type="GO" id="GO:0055130">
    <property type="term" value="P:D-alanine catabolic process"/>
    <property type="evidence" value="ECO:0007669"/>
    <property type="project" value="TreeGrafter"/>
</dbReference>
<dbReference type="PANTHER" id="PTHR13847">
    <property type="entry name" value="SARCOSINE DEHYDROGENASE-RELATED"/>
    <property type="match status" value="1"/>
</dbReference>
<evidence type="ECO:0000256" key="1">
    <source>
        <dbReference type="ARBA" id="ARBA00009410"/>
    </source>
</evidence>
<dbReference type="RefSeq" id="WP_160895755.1">
    <property type="nucleotide sequence ID" value="NZ_WUMU01000019.1"/>
</dbReference>